<comment type="caution">
    <text evidence="2">The sequence shown here is derived from an EMBL/GenBank/DDBJ whole genome shotgun (WGS) entry which is preliminary data.</text>
</comment>
<keyword evidence="3" id="KW-1185">Reference proteome</keyword>
<organism evidence="2 3">
    <name type="scientific">Dreissena polymorpha</name>
    <name type="common">Zebra mussel</name>
    <name type="synonym">Mytilus polymorpha</name>
    <dbReference type="NCBI Taxonomy" id="45954"/>
    <lineage>
        <taxon>Eukaryota</taxon>
        <taxon>Metazoa</taxon>
        <taxon>Spiralia</taxon>
        <taxon>Lophotrochozoa</taxon>
        <taxon>Mollusca</taxon>
        <taxon>Bivalvia</taxon>
        <taxon>Autobranchia</taxon>
        <taxon>Heteroconchia</taxon>
        <taxon>Euheterodonta</taxon>
        <taxon>Imparidentia</taxon>
        <taxon>Neoheterodontei</taxon>
        <taxon>Myida</taxon>
        <taxon>Dreissenoidea</taxon>
        <taxon>Dreissenidae</taxon>
        <taxon>Dreissena</taxon>
    </lineage>
</organism>
<name>A0A9D4S9Z5_DREPO</name>
<gene>
    <name evidence="2" type="ORF">DPMN_022293</name>
</gene>
<feature type="region of interest" description="Disordered" evidence="1">
    <location>
        <begin position="79"/>
        <end position="103"/>
    </location>
</feature>
<evidence type="ECO:0000313" key="2">
    <source>
        <dbReference type="EMBL" id="KAH3898094.1"/>
    </source>
</evidence>
<reference evidence="2" key="2">
    <citation type="submission" date="2020-11" db="EMBL/GenBank/DDBJ databases">
        <authorList>
            <person name="McCartney M.A."/>
            <person name="Auch B."/>
            <person name="Kono T."/>
            <person name="Mallez S."/>
            <person name="Becker A."/>
            <person name="Gohl D.M."/>
            <person name="Silverstein K.A.T."/>
            <person name="Koren S."/>
            <person name="Bechman K.B."/>
            <person name="Herman A."/>
            <person name="Abrahante J.E."/>
            <person name="Garbe J."/>
        </authorList>
    </citation>
    <scope>NUCLEOTIDE SEQUENCE</scope>
    <source>
        <strain evidence="2">Duluth1</strain>
        <tissue evidence="2">Whole animal</tissue>
    </source>
</reference>
<evidence type="ECO:0000256" key="1">
    <source>
        <dbReference type="SAM" id="MobiDB-lite"/>
    </source>
</evidence>
<protein>
    <submittedName>
        <fullName evidence="2">Uncharacterized protein</fullName>
    </submittedName>
</protein>
<proteinExistence type="predicted"/>
<dbReference type="AlphaFoldDB" id="A0A9D4S9Z5"/>
<dbReference type="Proteomes" id="UP000828390">
    <property type="component" value="Unassembled WGS sequence"/>
</dbReference>
<feature type="region of interest" description="Disordered" evidence="1">
    <location>
        <begin position="19"/>
        <end position="53"/>
    </location>
</feature>
<feature type="compositionally biased region" description="Basic and acidic residues" evidence="1">
    <location>
        <begin position="84"/>
        <end position="103"/>
    </location>
</feature>
<reference evidence="2" key="1">
    <citation type="journal article" date="2019" name="bioRxiv">
        <title>The Genome of the Zebra Mussel, Dreissena polymorpha: A Resource for Invasive Species Research.</title>
        <authorList>
            <person name="McCartney M.A."/>
            <person name="Auch B."/>
            <person name="Kono T."/>
            <person name="Mallez S."/>
            <person name="Zhang Y."/>
            <person name="Obille A."/>
            <person name="Becker A."/>
            <person name="Abrahante J.E."/>
            <person name="Garbe J."/>
            <person name="Badalamenti J.P."/>
            <person name="Herman A."/>
            <person name="Mangelson H."/>
            <person name="Liachko I."/>
            <person name="Sullivan S."/>
            <person name="Sone E.D."/>
            <person name="Koren S."/>
            <person name="Silverstein K.A.T."/>
            <person name="Beckman K.B."/>
            <person name="Gohl D.M."/>
        </authorList>
    </citation>
    <scope>NUCLEOTIDE SEQUENCE</scope>
    <source>
        <strain evidence="2">Duluth1</strain>
        <tissue evidence="2">Whole animal</tissue>
    </source>
</reference>
<sequence length="103" mass="11376">MQAGGYNQKCDTCRRGYRQEGKQAGGDTIRSGYKAGGYKQEGVQAGGGTSRRGYKQEMIQTGGVQKEVDSIKMGSNKKGIMLRITRDTHRMGYKQESKKECSN</sequence>
<evidence type="ECO:0000313" key="3">
    <source>
        <dbReference type="Proteomes" id="UP000828390"/>
    </source>
</evidence>
<accession>A0A9D4S9Z5</accession>
<dbReference type="EMBL" id="JAIWYP010000001">
    <property type="protein sequence ID" value="KAH3898094.1"/>
    <property type="molecule type" value="Genomic_DNA"/>
</dbReference>